<proteinExistence type="predicted"/>
<organism evidence="1 2">
    <name type="scientific">Pistacia integerrima</name>
    <dbReference type="NCBI Taxonomy" id="434235"/>
    <lineage>
        <taxon>Eukaryota</taxon>
        <taxon>Viridiplantae</taxon>
        <taxon>Streptophyta</taxon>
        <taxon>Embryophyta</taxon>
        <taxon>Tracheophyta</taxon>
        <taxon>Spermatophyta</taxon>
        <taxon>Magnoliopsida</taxon>
        <taxon>eudicotyledons</taxon>
        <taxon>Gunneridae</taxon>
        <taxon>Pentapetalae</taxon>
        <taxon>rosids</taxon>
        <taxon>malvids</taxon>
        <taxon>Sapindales</taxon>
        <taxon>Anacardiaceae</taxon>
        <taxon>Pistacia</taxon>
    </lineage>
</organism>
<evidence type="ECO:0000313" key="1">
    <source>
        <dbReference type="EMBL" id="KAJ0027777.1"/>
    </source>
</evidence>
<comment type="caution">
    <text evidence="1">The sequence shown here is derived from an EMBL/GenBank/DDBJ whole genome shotgun (WGS) entry which is preliminary data.</text>
</comment>
<name>A0ACC0Y049_9ROSI</name>
<sequence length="67" mass="7450">MVLIGGFGVGKSNLLSRFTRNKFSLESKSTRQLSSSSSYSSIILVTKLCYLPLEVGTEEEPKKIDMF</sequence>
<keyword evidence="2" id="KW-1185">Reference proteome</keyword>
<dbReference type="EMBL" id="CM047744">
    <property type="protein sequence ID" value="KAJ0027777.1"/>
    <property type="molecule type" value="Genomic_DNA"/>
</dbReference>
<gene>
    <name evidence="1" type="ORF">Pint_36407</name>
</gene>
<accession>A0ACC0Y049</accession>
<protein>
    <submittedName>
        <fullName evidence="1">Uncharacterized protein</fullName>
    </submittedName>
</protein>
<dbReference type="Proteomes" id="UP001163603">
    <property type="component" value="Chromosome 9"/>
</dbReference>
<reference evidence="2" key="1">
    <citation type="journal article" date="2023" name="G3 (Bethesda)">
        <title>Genome assembly and association tests identify interacting loci associated with vigor, precocity, and sex in interspecific pistachio rootstocks.</title>
        <authorList>
            <person name="Palmer W."/>
            <person name="Jacygrad E."/>
            <person name="Sagayaradj S."/>
            <person name="Cavanaugh K."/>
            <person name="Han R."/>
            <person name="Bertier L."/>
            <person name="Beede B."/>
            <person name="Kafkas S."/>
            <person name="Golino D."/>
            <person name="Preece J."/>
            <person name="Michelmore R."/>
        </authorList>
    </citation>
    <scope>NUCLEOTIDE SEQUENCE [LARGE SCALE GENOMIC DNA]</scope>
</reference>
<evidence type="ECO:0000313" key="2">
    <source>
        <dbReference type="Proteomes" id="UP001163603"/>
    </source>
</evidence>